<comment type="subcellular location">
    <subcellularLocation>
        <location evidence="1">Membrane</location>
        <topology evidence="1">Single-pass membrane protein</topology>
    </subcellularLocation>
</comment>
<evidence type="ECO:0000256" key="3">
    <source>
        <dbReference type="ARBA" id="ARBA00022692"/>
    </source>
</evidence>
<dbReference type="AlphaFoldDB" id="A0A1M5K9I9"/>
<dbReference type="EMBL" id="FQWX01000002">
    <property type="protein sequence ID" value="SHG49496.1"/>
    <property type="molecule type" value="Genomic_DNA"/>
</dbReference>
<evidence type="ECO:0000256" key="4">
    <source>
        <dbReference type="ARBA" id="ARBA00022989"/>
    </source>
</evidence>
<keyword evidence="5 6" id="KW-0472">Membrane</keyword>
<dbReference type="OrthoDB" id="9804152at2"/>
<evidence type="ECO:0000313" key="7">
    <source>
        <dbReference type="EMBL" id="SHG49496.1"/>
    </source>
</evidence>
<protein>
    <submittedName>
        <fullName evidence="7">LemA protein</fullName>
    </submittedName>
</protein>
<reference evidence="8" key="1">
    <citation type="submission" date="2016-11" db="EMBL/GenBank/DDBJ databases">
        <authorList>
            <person name="Varghese N."/>
            <person name="Submissions S."/>
        </authorList>
    </citation>
    <scope>NUCLEOTIDE SEQUENCE [LARGE SCALE GENOMIC DNA]</scope>
    <source>
        <strain evidence="8">DSM 2635</strain>
    </source>
</reference>
<dbReference type="InterPro" id="IPR023353">
    <property type="entry name" value="LemA-like_dom_sf"/>
</dbReference>
<dbReference type="STRING" id="1121321.SAMN04488530_102180"/>
<comment type="similarity">
    <text evidence="2">Belongs to the LemA family.</text>
</comment>
<evidence type="ECO:0000313" key="8">
    <source>
        <dbReference type="Proteomes" id="UP000243255"/>
    </source>
</evidence>
<dbReference type="Pfam" id="PF04011">
    <property type="entry name" value="LemA"/>
    <property type="match status" value="1"/>
</dbReference>
<dbReference type="PANTHER" id="PTHR34478:SF2">
    <property type="entry name" value="MEMBRANE PROTEIN"/>
    <property type="match status" value="1"/>
</dbReference>
<dbReference type="SUPFAM" id="SSF140478">
    <property type="entry name" value="LemA-like"/>
    <property type="match status" value="1"/>
</dbReference>
<dbReference type="Proteomes" id="UP000243255">
    <property type="component" value="Unassembled WGS sequence"/>
</dbReference>
<keyword evidence="8" id="KW-1185">Reference proteome</keyword>
<keyword evidence="3 6" id="KW-0812">Transmembrane</keyword>
<sequence>MDRSVKITSGFIVLVVILGTYIVGSYHRLIYEKAEINAQWVVVESKLERKYDLISNLVETVKGSMKQEQEAFEKITDAKSKMVETTNIKEKIDATNKLDKSIGRILEVIENYPELKSNETVIRLIYELTEAENNISAERDIYNDFVKEYNKSIQTIPKSIIIKVLDFEKAIYFETESKANF</sequence>
<keyword evidence="4 6" id="KW-1133">Transmembrane helix</keyword>
<evidence type="ECO:0000256" key="2">
    <source>
        <dbReference type="ARBA" id="ARBA00008854"/>
    </source>
</evidence>
<gene>
    <name evidence="7" type="ORF">SAMN04488530_102180</name>
</gene>
<dbReference type="PANTHER" id="PTHR34478">
    <property type="entry name" value="PROTEIN LEMA"/>
    <property type="match status" value="1"/>
</dbReference>
<organism evidence="7 8">
    <name type="scientific">Asaccharospora irregularis DSM 2635</name>
    <dbReference type="NCBI Taxonomy" id="1121321"/>
    <lineage>
        <taxon>Bacteria</taxon>
        <taxon>Bacillati</taxon>
        <taxon>Bacillota</taxon>
        <taxon>Clostridia</taxon>
        <taxon>Peptostreptococcales</taxon>
        <taxon>Peptostreptococcaceae</taxon>
        <taxon>Asaccharospora</taxon>
    </lineage>
</organism>
<evidence type="ECO:0000256" key="1">
    <source>
        <dbReference type="ARBA" id="ARBA00004167"/>
    </source>
</evidence>
<proteinExistence type="inferred from homology"/>
<dbReference type="RefSeq" id="WP_073123672.1">
    <property type="nucleotide sequence ID" value="NZ_BAABCH010000028.1"/>
</dbReference>
<feature type="transmembrane region" description="Helical" evidence="6">
    <location>
        <begin position="6"/>
        <end position="24"/>
    </location>
</feature>
<evidence type="ECO:0000256" key="5">
    <source>
        <dbReference type="ARBA" id="ARBA00023136"/>
    </source>
</evidence>
<dbReference type="GO" id="GO:0016020">
    <property type="term" value="C:membrane"/>
    <property type="evidence" value="ECO:0007669"/>
    <property type="project" value="UniProtKB-SubCell"/>
</dbReference>
<evidence type="ECO:0000256" key="6">
    <source>
        <dbReference type="SAM" id="Phobius"/>
    </source>
</evidence>
<name>A0A1M5K9I9_9FIRM</name>
<dbReference type="InterPro" id="IPR007156">
    <property type="entry name" value="MamQ_LemA"/>
</dbReference>
<dbReference type="Gene3D" id="1.20.1440.20">
    <property type="entry name" value="LemA-like domain"/>
    <property type="match status" value="1"/>
</dbReference>
<accession>A0A1M5K9I9</accession>